<proteinExistence type="predicted"/>
<dbReference type="Pfam" id="PF02575">
    <property type="entry name" value="YbaB_DNA_bd"/>
    <property type="match status" value="1"/>
</dbReference>
<dbReference type="Gene3D" id="3.30.1310.10">
    <property type="entry name" value="Nucleoid-associated protein YbaB-like domain"/>
    <property type="match status" value="1"/>
</dbReference>
<evidence type="ECO:0000313" key="3">
    <source>
        <dbReference type="Proteomes" id="UP000570678"/>
    </source>
</evidence>
<keyword evidence="3" id="KW-1185">Reference proteome</keyword>
<name>A0A846YN53_9NOCA</name>
<feature type="region of interest" description="Disordered" evidence="1">
    <location>
        <begin position="102"/>
        <end position="130"/>
    </location>
</feature>
<dbReference type="EMBL" id="JAAXOT010000010">
    <property type="protein sequence ID" value="NKY58339.1"/>
    <property type="molecule type" value="Genomic_DNA"/>
</dbReference>
<accession>A0A846YN53</accession>
<protein>
    <submittedName>
        <fullName evidence="2">YbaB/EbfC family nucleoid-associated protein</fullName>
    </submittedName>
</protein>
<dbReference type="InterPro" id="IPR036894">
    <property type="entry name" value="YbaB-like_sf"/>
</dbReference>
<evidence type="ECO:0000256" key="1">
    <source>
        <dbReference type="SAM" id="MobiDB-lite"/>
    </source>
</evidence>
<organism evidence="2 3">
    <name type="scientific">Nocardia flavorosea</name>
    <dbReference type="NCBI Taxonomy" id="53429"/>
    <lineage>
        <taxon>Bacteria</taxon>
        <taxon>Bacillati</taxon>
        <taxon>Actinomycetota</taxon>
        <taxon>Actinomycetes</taxon>
        <taxon>Mycobacteriales</taxon>
        <taxon>Nocardiaceae</taxon>
        <taxon>Nocardia</taxon>
    </lineage>
</organism>
<sequence>MSTAMDALEALVWQQLHTVRDLSEQITAIRVREASADGAVIAEVDGNGTLQDLTLSEAILTMSTNEFESAVVTTARRAAHLAIARRGALVTTYLHALTHSESSLDVPADRQGPADQRPTAVMPDQDRKWL</sequence>
<evidence type="ECO:0000313" key="2">
    <source>
        <dbReference type="EMBL" id="NKY58339.1"/>
    </source>
</evidence>
<reference evidence="2 3" key="1">
    <citation type="submission" date="2020-04" db="EMBL/GenBank/DDBJ databases">
        <title>MicrobeNet Type strains.</title>
        <authorList>
            <person name="Nicholson A.C."/>
        </authorList>
    </citation>
    <scope>NUCLEOTIDE SEQUENCE [LARGE SCALE GENOMIC DNA]</scope>
    <source>
        <strain evidence="2 3">JCM 3332</strain>
    </source>
</reference>
<dbReference type="InterPro" id="IPR004401">
    <property type="entry name" value="YbaB/EbfC"/>
</dbReference>
<dbReference type="AlphaFoldDB" id="A0A846YN53"/>
<gene>
    <name evidence="2" type="ORF">HGA15_19785</name>
</gene>
<comment type="caution">
    <text evidence="2">The sequence shown here is derived from an EMBL/GenBank/DDBJ whole genome shotgun (WGS) entry which is preliminary data.</text>
</comment>
<dbReference type="GO" id="GO:0003677">
    <property type="term" value="F:DNA binding"/>
    <property type="evidence" value="ECO:0007669"/>
    <property type="project" value="InterPro"/>
</dbReference>
<dbReference type="Proteomes" id="UP000570678">
    <property type="component" value="Unassembled WGS sequence"/>
</dbReference>